<keyword evidence="2" id="KW-1185">Reference proteome</keyword>
<evidence type="ECO:0000313" key="1">
    <source>
        <dbReference type="EMBL" id="MBE9663674.1"/>
    </source>
</evidence>
<organism evidence="1 2">
    <name type="scientific">Mucilaginibacter myungsuensis</name>
    <dbReference type="NCBI Taxonomy" id="649104"/>
    <lineage>
        <taxon>Bacteria</taxon>
        <taxon>Pseudomonadati</taxon>
        <taxon>Bacteroidota</taxon>
        <taxon>Sphingobacteriia</taxon>
        <taxon>Sphingobacteriales</taxon>
        <taxon>Sphingobacteriaceae</taxon>
        <taxon>Mucilaginibacter</taxon>
    </lineage>
</organism>
<gene>
    <name evidence="1" type="ORF">IRJ16_17440</name>
</gene>
<proteinExistence type="predicted"/>
<reference evidence="1" key="1">
    <citation type="submission" date="2020-10" db="EMBL/GenBank/DDBJ databases">
        <title>Mucilaginibacter mali sp. nov., isolated from rhizosphere soil of apple orchard.</title>
        <authorList>
            <person name="Lee J.-S."/>
            <person name="Kim H.S."/>
            <person name="Kim J.-S."/>
        </authorList>
    </citation>
    <scope>NUCLEOTIDE SEQUENCE</scope>
    <source>
        <strain evidence="1">KCTC 22746</strain>
    </source>
</reference>
<sequence>MKKLLTVAPVMILLVACGGPKMPEGQTKAETLVKDRLKDSAGYQPLGFDTLREVHLSYAIDEPEGRILDSMAKVYIDSALKYRKKGDELVLNSDKVDTIAYKKYHMLDAVYTKKSDSVGAVILERSKGYESKSSAYSILHTYNAKDNVGHVEKRVTNFWLDKELTKVQRQQAAE</sequence>
<dbReference type="RefSeq" id="WP_194112915.1">
    <property type="nucleotide sequence ID" value="NZ_JADFFL010000007.1"/>
</dbReference>
<dbReference type="EMBL" id="JADFFL010000007">
    <property type="protein sequence ID" value="MBE9663674.1"/>
    <property type="molecule type" value="Genomic_DNA"/>
</dbReference>
<comment type="caution">
    <text evidence="1">The sequence shown here is derived from an EMBL/GenBank/DDBJ whole genome shotgun (WGS) entry which is preliminary data.</text>
</comment>
<dbReference type="AlphaFoldDB" id="A0A929L3A2"/>
<evidence type="ECO:0000313" key="2">
    <source>
        <dbReference type="Proteomes" id="UP000622475"/>
    </source>
</evidence>
<name>A0A929L3A2_9SPHI</name>
<evidence type="ECO:0008006" key="3">
    <source>
        <dbReference type="Google" id="ProtNLM"/>
    </source>
</evidence>
<dbReference type="PROSITE" id="PS51257">
    <property type="entry name" value="PROKAR_LIPOPROTEIN"/>
    <property type="match status" value="1"/>
</dbReference>
<dbReference type="Proteomes" id="UP000622475">
    <property type="component" value="Unassembled WGS sequence"/>
</dbReference>
<protein>
    <recommendedName>
        <fullName evidence="3">Lipoprotein</fullName>
    </recommendedName>
</protein>
<accession>A0A929L3A2</accession>